<reference evidence="2" key="2">
    <citation type="submission" date="2015-03" db="UniProtKB">
        <authorList>
            <consortium name="EnsemblPlants"/>
        </authorList>
    </citation>
    <scope>IDENTIFICATION</scope>
</reference>
<keyword evidence="1" id="KW-0175">Coiled coil</keyword>
<proteinExistence type="predicted"/>
<dbReference type="Proteomes" id="UP000032141">
    <property type="component" value="Chromosome C4"/>
</dbReference>
<sequence length="369" mass="42220">MAKIPSTRLAPRPLDGDSSPWLVGGDFNEITHPAEHSASTVTSFTPHIVEFNTCLSQLEIRDLRFHGPRFTWSNKCSENPIAKKIDRALINEHWLDLYPNSLAKFLPPEFSDHSPCCIILDSPLPLAGTKPFKIFNYLTSHPDFLSLVAEFWTCTETEIHTLALLSTKHKELKRELKRLNKENFSEIQKRVIETNSLFTHAQVLSLQQPTCPNFAAEKELRDKLNMLRRVEEEYFKQLSRINWLKCGDLNTSYFQKVAKARKAYNTITILIGMNGFEATSPEDIGNIAVSHFQSILGPPTHKTSPVSISQVADLIRTDWNERLHRGNHRSVDQIIAKTTTIIKNRISAMRPENNSLASDLMQYWFLHFP</sequence>
<dbReference type="OMA" id="WTCTETE"/>
<dbReference type="eggNOG" id="KOG1075">
    <property type="taxonomic scope" value="Eukaryota"/>
</dbReference>
<dbReference type="SUPFAM" id="SSF56219">
    <property type="entry name" value="DNase I-like"/>
    <property type="match status" value="1"/>
</dbReference>
<evidence type="ECO:0008006" key="4">
    <source>
        <dbReference type="Google" id="ProtNLM"/>
    </source>
</evidence>
<organism evidence="2 3">
    <name type="scientific">Brassica oleracea var. oleracea</name>
    <dbReference type="NCBI Taxonomy" id="109376"/>
    <lineage>
        <taxon>Eukaryota</taxon>
        <taxon>Viridiplantae</taxon>
        <taxon>Streptophyta</taxon>
        <taxon>Embryophyta</taxon>
        <taxon>Tracheophyta</taxon>
        <taxon>Spermatophyta</taxon>
        <taxon>Magnoliopsida</taxon>
        <taxon>eudicotyledons</taxon>
        <taxon>Gunneridae</taxon>
        <taxon>Pentapetalae</taxon>
        <taxon>rosids</taxon>
        <taxon>malvids</taxon>
        <taxon>Brassicales</taxon>
        <taxon>Brassicaceae</taxon>
        <taxon>Brassiceae</taxon>
        <taxon>Brassica</taxon>
    </lineage>
</organism>
<dbReference type="AlphaFoldDB" id="A0A0D3BV50"/>
<name>A0A0D3BV50_BRAOL</name>
<accession>A0A0D3BV50</accession>
<dbReference type="HOGENOM" id="CLU_000680_36_0_1"/>
<dbReference type="Gramene" id="Bo4g084850.1">
    <property type="protein sequence ID" value="Bo4g084850.1"/>
    <property type="gene ID" value="Bo4g084850"/>
</dbReference>
<dbReference type="EnsemblPlants" id="Bo4g084850.1">
    <property type="protein sequence ID" value="Bo4g084850.1"/>
    <property type="gene ID" value="Bo4g084850"/>
</dbReference>
<protein>
    <recommendedName>
        <fullName evidence="4">Endonuclease/exonuclease/phosphatase domain-containing protein</fullName>
    </recommendedName>
</protein>
<evidence type="ECO:0000313" key="3">
    <source>
        <dbReference type="Proteomes" id="UP000032141"/>
    </source>
</evidence>
<evidence type="ECO:0000313" key="2">
    <source>
        <dbReference type="EnsemblPlants" id="Bo4g084850.1"/>
    </source>
</evidence>
<feature type="coiled-coil region" evidence="1">
    <location>
        <begin position="162"/>
        <end position="189"/>
    </location>
</feature>
<reference evidence="2 3" key="1">
    <citation type="journal article" date="2014" name="Genome Biol.">
        <title>Transcriptome and methylome profiling reveals relics of genome dominance in the mesopolyploid Brassica oleracea.</title>
        <authorList>
            <person name="Parkin I.A."/>
            <person name="Koh C."/>
            <person name="Tang H."/>
            <person name="Robinson S.J."/>
            <person name="Kagale S."/>
            <person name="Clarke W.E."/>
            <person name="Town C.D."/>
            <person name="Nixon J."/>
            <person name="Krishnakumar V."/>
            <person name="Bidwell S.L."/>
            <person name="Denoeud F."/>
            <person name="Belcram H."/>
            <person name="Links M.G."/>
            <person name="Just J."/>
            <person name="Clarke C."/>
            <person name="Bender T."/>
            <person name="Huebert T."/>
            <person name="Mason A.S."/>
            <person name="Pires J.C."/>
            <person name="Barker G."/>
            <person name="Moore J."/>
            <person name="Walley P.G."/>
            <person name="Manoli S."/>
            <person name="Batley J."/>
            <person name="Edwards D."/>
            <person name="Nelson M.N."/>
            <person name="Wang X."/>
            <person name="Paterson A.H."/>
            <person name="King G."/>
            <person name="Bancroft I."/>
            <person name="Chalhoub B."/>
            <person name="Sharpe A.G."/>
        </authorList>
    </citation>
    <scope>NUCLEOTIDE SEQUENCE</scope>
    <source>
        <strain evidence="2 3">cv. TO1000</strain>
    </source>
</reference>
<dbReference type="InterPro" id="IPR036691">
    <property type="entry name" value="Endo/exonu/phosph_ase_sf"/>
</dbReference>
<dbReference type="Gene3D" id="3.60.10.10">
    <property type="entry name" value="Endonuclease/exonuclease/phosphatase"/>
    <property type="match status" value="1"/>
</dbReference>
<evidence type="ECO:0000256" key="1">
    <source>
        <dbReference type="SAM" id="Coils"/>
    </source>
</evidence>
<dbReference type="PANTHER" id="PTHR33710">
    <property type="entry name" value="BNAC02G09200D PROTEIN"/>
    <property type="match status" value="1"/>
</dbReference>
<keyword evidence="3" id="KW-1185">Reference proteome</keyword>
<dbReference type="PANTHER" id="PTHR33710:SF77">
    <property type="entry name" value="DNASE I-LIKE SUPERFAMILY PROTEIN"/>
    <property type="match status" value="1"/>
</dbReference>